<dbReference type="AlphaFoldDB" id="A0A9Q0XB01"/>
<evidence type="ECO:0008006" key="5">
    <source>
        <dbReference type="Google" id="ProtNLM"/>
    </source>
</evidence>
<proteinExistence type="predicted"/>
<feature type="compositionally biased region" description="Basic and acidic residues" evidence="2">
    <location>
        <begin position="36"/>
        <end position="66"/>
    </location>
</feature>
<evidence type="ECO:0000313" key="3">
    <source>
        <dbReference type="EMBL" id="KAJ7307570.1"/>
    </source>
</evidence>
<feature type="region of interest" description="Disordered" evidence="2">
    <location>
        <begin position="1"/>
        <end position="66"/>
    </location>
</feature>
<dbReference type="SMART" id="SM00028">
    <property type="entry name" value="TPR"/>
    <property type="match status" value="7"/>
</dbReference>
<protein>
    <recommendedName>
        <fullName evidence="5">Tetratricopeptide repeat protein 24</fullName>
    </recommendedName>
</protein>
<dbReference type="PROSITE" id="PS50005">
    <property type="entry name" value="TPR"/>
    <property type="match status" value="1"/>
</dbReference>
<accession>A0A9Q0XB01</accession>
<dbReference type="PANTHER" id="PTHR47050:SF2">
    <property type="entry name" value="TETRATRICOPEPTIDE REPEAT PROTEIN 24"/>
    <property type="match status" value="1"/>
</dbReference>
<feature type="region of interest" description="Disordered" evidence="2">
    <location>
        <begin position="454"/>
        <end position="525"/>
    </location>
</feature>
<dbReference type="PANTHER" id="PTHR47050">
    <property type="entry name" value="TETRATRICOPEPTIDE REPEAT PROTEIN 24"/>
    <property type="match status" value="1"/>
</dbReference>
<sequence>MAFKDSCAALDAGLIQDGGSAEQPPRRPRKEKEKKKKEEEEKSHKKGTEETHQEGVEKGQAEPPGKEAEIQGLTATGHQALLRGDPKTALGCFKRAFLLSRETPGWQAQGACASNLGAAYVEAGKPEKGLEVLLRSLPGDGEEAEPPGDLFFNLGAAHEGLGDFARALESFRKAQERYQSAQAGREAGASLRMGSCYLAMGDPARAAPCFLEAARAYEEGGSPELAAAALCRAAGLMGQGGGHGTSQAVEVLNRCRQLCTQISDKALLGNLYNDIGLCFSRLKIFSLAAESFERALPLCQNREDAASTSRGQEAAILQNLGAAHNMLGNFDTALGFHRAAAALHSTLGNRRAQGQCFCNTAFAFSQLGDHEAAGENYLHALQAFKDAGDLQGQWQACEGLGGSRFQMGDPEKAISHYKEALALFSQCQDASDPAQERIVNKLTDALQCKLSRIGWDPHASGTTPPAPSRHLPRSQPASQVRFAVSLHRREDCDPPGAGRGSDLSVGPEDHHVHPTQRSTLVSSTSHGALPWRELVAPSITSLKPKYHGASAQSGAREIPNGHAALLGESLEGPEGPSAFPDSHKQAQENSHLNAFPLHPDGFQGGKSCHAPRCQQACGALQLRTGTLQRGGVSPSRFPSRHLEPHQPGWKERLRSIVCALM</sequence>
<reference evidence="3" key="1">
    <citation type="journal article" date="2023" name="DNA Res.">
        <title>Chromosome-level genome assembly of Phrynocephalus forsythii using third-generation DNA sequencing and Hi-C analysis.</title>
        <authorList>
            <person name="Qi Y."/>
            <person name="Zhao W."/>
            <person name="Zhao Y."/>
            <person name="Niu C."/>
            <person name="Cao S."/>
            <person name="Zhang Y."/>
        </authorList>
    </citation>
    <scope>NUCLEOTIDE SEQUENCE</scope>
    <source>
        <tissue evidence="3">Muscle</tissue>
    </source>
</reference>
<dbReference type="OrthoDB" id="9991614at2759"/>
<organism evidence="3 4">
    <name type="scientific">Phrynocephalus forsythii</name>
    <dbReference type="NCBI Taxonomy" id="171643"/>
    <lineage>
        <taxon>Eukaryota</taxon>
        <taxon>Metazoa</taxon>
        <taxon>Chordata</taxon>
        <taxon>Craniata</taxon>
        <taxon>Vertebrata</taxon>
        <taxon>Euteleostomi</taxon>
        <taxon>Lepidosauria</taxon>
        <taxon>Squamata</taxon>
        <taxon>Bifurcata</taxon>
        <taxon>Unidentata</taxon>
        <taxon>Episquamata</taxon>
        <taxon>Toxicofera</taxon>
        <taxon>Iguania</taxon>
        <taxon>Acrodonta</taxon>
        <taxon>Agamidae</taxon>
        <taxon>Agaminae</taxon>
        <taxon>Phrynocephalus</taxon>
    </lineage>
</organism>
<feature type="repeat" description="TPR" evidence="1">
    <location>
        <begin position="148"/>
        <end position="181"/>
    </location>
</feature>
<gene>
    <name evidence="3" type="ORF">JRQ81_009596</name>
</gene>
<evidence type="ECO:0000256" key="2">
    <source>
        <dbReference type="SAM" id="MobiDB-lite"/>
    </source>
</evidence>
<evidence type="ECO:0000256" key="1">
    <source>
        <dbReference type="PROSITE-ProRule" id="PRU00339"/>
    </source>
</evidence>
<comment type="caution">
    <text evidence="3">The sequence shown here is derived from an EMBL/GenBank/DDBJ whole genome shotgun (WGS) entry which is preliminary data.</text>
</comment>
<name>A0A9Q0XB01_9SAUR</name>
<dbReference type="Proteomes" id="UP001142489">
    <property type="component" value="Unassembled WGS sequence"/>
</dbReference>
<dbReference type="Pfam" id="PF13181">
    <property type="entry name" value="TPR_8"/>
    <property type="match status" value="1"/>
</dbReference>
<dbReference type="InterPro" id="IPR011990">
    <property type="entry name" value="TPR-like_helical_dom_sf"/>
</dbReference>
<dbReference type="InterPro" id="IPR019734">
    <property type="entry name" value="TPR_rpt"/>
</dbReference>
<keyword evidence="1" id="KW-0802">TPR repeat</keyword>
<feature type="compositionally biased region" description="Basic residues" evidence="2">
    <location>
        <begin position="26"/>
        <end position="35"/>
    </location>
</feature>
<dbReference type="Gene3D" id="1.25.40.10">
    <property type="entry name" value="Tetratricopeptide repeat domain"/>
    <property type="match status" value="3"/>
</dbReference>
<keyword evidence="4" id="KW-1185">Reference proteome</keyword>
<dbReference type="SUPFAM" id="SSF48452">
    <property type="entry name" value="TPR-like"/>
    <property type="match status" value="2"/>
</dbReference>
<feature type="compositionally biased region" description="Polar residues" evidence="2">
    <location>
        <begin position="515"/>
        <end position="525"/>
    </location>
</feature>
<evidence type="ECO:0000313" key="4">
    <source>
        <dbReference type="Proteomes" id="UP001142489"/>
    </source>
</evidence>
<dbReference type="Pfam" id="PF13424">
    <property type="entry name" value="TPR_12"/>
    <property type="match status" value="1"/>
</dbReference>
<dbReference type="EMBL" id="JAPFRF010000019">
    <property type="protein sequence ID" value="KAJ7307570.1"/>
    <property type="molecule type" value="Genomic_DNA"/>
</dbReference>
<dbReference type="InterPro" id="IPR024812">
    <property type="entry name" value="TPR_24"/>
</dbReference>